<dbReference type="OrthoDB" id="5984255at2759"/>
<dbReference type="EMBL" id="CAJOBZ010000080">
    <property type="protein sequence ID" value="CAF4956656.1"/>
    <property type="molecule type" value="Genomic_DNA"/>
</dbReference>
<comment type="caution">
    <text evidence="4">The sequence shown here is derived from an EMBL/GenBank/DDBJ whole genome shotgun (WGS) entry which is preliminary data.</text>
</comment>
<dbReference type="InterPro" id="IPR004210">
    <property type="entry name" value="BESS_motif"/>
</dbReference>
<feature type="compositionally biased region" description="Basic and acidic residues" evidence="2">
    <location>
        <begin position="206"/>
        <end position="224"/>
    </location>
</feature>
<dbReference type="Proteomes" id="UP000663880">
    <property type="component" value="Unassembled WGS sequence"/>
</dbReference>
<gene>
    <name evidence="4" type="ORF">PMACD_LOCUS16288</name>
</gene>
<dbReference type="GO" id="GO:0005634">
    <property type="term" value="C:nucleus"/>
    <property type="evidence" value="ECO:0007669"/>
    <property type="project" value="UniProtKB-SubCell"/>
</dbReference>
<accession>A0A821YCE6</accession>
<evidence type="ECO:0000313" key="4">
    <source>
        <dbReference type="EMBL" id="CAF4956656.1"/>
    </source>
</evidence>
<proteinExistence type="predicted"/>
<evidence type="ECO:0000313" key="5">
    <source>
        <dbReference type="Proteomes" id="UP000663880"/>
    </source>
</evidence>
<dbReference type="AlphaFoldDB" id="A0A821YCE6"/>
<keyword evidence="5" id="KW-1185">Reference proteome</keyword>
<sequence>MSEIRNQITICVLGSDCCKRWAYVRDYYIRRKGKPGSGGEAAKKRSVLLSFLDSLPSSQRHNTISDKKLDAKKDNIMRDKKKIKLTHSEERLQILKQITKRNSTPAQNELDETDLFFNSIAKIVKKLPRYEQVQLRMQISSLVGNAELESILNDSRQTDSSTSPSSTMSFIHLETVPSPATSGTSNYQGQIVEMDGSYDERKEVKIEENLNGNEREAGRKDGRTIKKGSASIVDSKR</sequence>
<evidence type="ECO:0000256" key="2">
    <source>
        <dbReference type="SAM" id="MobiDB-lite"/>
    </source>
</evidence>
<reference evidence="4" key="1">
    <citation type="submission" date="2021-02" db="EMBL/GenBank/DDBJ databases">
        <authorList>
            <person name="Steward A R."/>
        </authorList>
    </citation>
    <scope>NUCLEOTIDE SEQUENCE</scope>
</reference>
<comment type="subcellular location">
    <subcellularLocation>
        <location evidence="1">Nucleus</location>
    </subcellularLocation>
</comment>
<keyword evidence="1" id="KW-0539">Nucleus</keyword>
<dbReference type="PROSITE" id="PS51031">
    <property type="entry name" value="BESS"/>
    <property type="match status" value="1"/>
</dbReference>
<feature type="domain" description="BESS" evidence="3">
    <location>
        <begin position="110"/>
        <end position="149"/>
    </location>
</feature>
<evidence type="ECO:0000259" key="3">
    <source>
        <dbReference type="PROSITE" id="PS51031"/>
    </source>
</evidence>
<feature type="region of interest" description="Disordered" evidence="2">
    <location>
        <begin position="206"/>
        <end position="237"/>
    </location>
</feature>
<dbReference type="GO" id="GO:0003677">
    <property type="term" value="F:DNA binding"/>
    <property type="evidence" value="ECO:0007669"/>
    <property type="project" value="InterPro"/>
</dbReference>
<organism evidence="4 5">
    <name type="scientific">Pieris macdunnoughi</name>
    <dbReference type="NCBI Taxonomy" id="345717"/>
    <lineage>
        <taxon>Eukaryota</taxon>
        <taxon>Metazoa</taxon>
        <taxon>Ecdysozoa</taxon>
        <taxon>Arthropoda</taxon>
        <taxon>Hexapoda</taxon>
        <taxon>Insecta</taxon>
        <taxon>Pterygota</taxon>
        <taxon>Neoptera</taxon>
        <taxon>Endopterygota</taxon>
        <taxon>Lepidoptera</taxon>
        <taxon>Glossata</taxon>
        <taxon>Ditrysia</taxon>
        <taxon>Papilionoidea</taxon>
        <taxon>Pieridae</taxon>
        <taxon>Pierinae</taxon>
        <taxon>Pieris</taxon>
    </lineage>
</organism>
<evidence type="ECO:0000256" key="1">
    <source>
        <dbReference type="PROSITE-ProRule" id="PRU00371"/>
    </source>
</evidence>
<protein>
    <recommendedName>
        <fullName evidence="3">BESS domain-containing protein</fullName>
    </recommendedName>
</protein>
<name>A0A821YCE6_9NEOP</name>